<dbReference type="Gene3D" id="3.40.630.30">
    <property type="match status" value="1"/>
</dbReference>
<evidence type="ECO:0000313" key="4">
    <source>
        <dbReference type="Proteomes" id="UP001239909"/>
    </source>
</evidence>
<dbReference type="PANTHER" id="PTHR39166:SF1">
    <property type="entry name" value="BLL1166 PROTEIN"/>
    <property type="match status" value="1"/>
</dbReference>
<dbReference type="InterPro" id="IPR000182">
    <property type="entry name" value="GNAT_dom"/>
</dbReference>
<evidence type="ECO:0000259" key="2">
    <source>
        <dbReference type="PROSITE" id="PS51186"/>
    </source>
</evidence>
<dbReference type="Proteomes" id="UP001239909">
    <property type="component" value="Unassembled WGS sequence"/>
</dbReference>
<dbReference type="Pfam" id="PF00583">
    <property type="entry name" value="Acetyltransf_1"/>
    <property type="match status" value="1"/>
</dbReference>
<accession>A0ABQ6LHV2</accession>
<dbReference type="CDD" id="cd04301">
    <property type="entry name" value="NAT_SF"/>
    <property type="match status" value="1"/>
</dbReference>
<dbReference type="SUPFAM" id="SSF55729">
    <property type="entry name" value="Acyl-CoA N-acyltransferases (Nat)"/>
    <property type="match status" value="1"/>
</dbReference>
<feature type="domain" description="N-acetyltransferase" evidence="2">
    <location>
        <begin position="27"/>
        <end position="182"/>
    </location>
</feature>
<feature type="region of interest" description="Disordered" evidence="1">
    <location>
        <begin position="1"/>
        <end position="21"/>
    </location>
</feature>
<comment type="caution">
    <text evidence="3">The sequence shown here is derived from an EMBL/GenBank/DDBJ whole genome shotgun (WGS) entry which is preliminary data.</text>
</comment>
<evidence type="ECO:0000256" key="1">
    <source>
        <dbReference type="SAM" id="MobiDB-lite"/>
    </source>
</evidence>
<name>A0ABQ6LHV2_9RHOB</name>
<dbReference type="PANTHER" id="PTHR39166">
    <property type="entry name" value="BLL1166 PROTEIN"/>
    <property type="match status" value="1"/>
</dbReference>
<evidence type="ECO:0000313" key="3">
    <source>
        <dbReference type="EMBL" id="GMG81714.1"/>
    </source>
</evidence>
<sequence>MAAGRQTGGTPSEAAGDTPGDAAGGIARLRRLAPDDRAAPAVLALLRGAFAYMEGRIDPPSSLARLTAAGLGEMAARGTVLVAETAGTPLACLAAEPRGTAFCLSKIAVARQARGQGLARRLIEAAAAEARGRGLARLTLQSRVELTEAHAAFRALGFAETGRTAHPGFDRPTSISFARAPGAAPGAAAHAGATEAGLAAALSDVVAASPGLAAALEAGRRLALPQWRIVSGAVYNQVWNHLTGRPDLHGVRDIDLAYFDPDTRWEAEDAAIARARALFPETPPVEVRNQARVHLWYARRFGHPCPPLGSVEAGIARYASRAHCIGLRLEPDGKLDIHAPFGLADIFAMRLAPNPVAPNGPTHRAKAARQAALWPELTVLPWPDEGAP</sequence>
<proteinExistence type="predicted"/>
<dbReference type="RefSeq" id="WP_285670430.1">
    <property type="nucleotide sequence ID" value="NZ_BSYI01000005.1"/>
</dbReference>
<dbReference type="InterPro" id="IPR016181">
    <property type="entry name" value="Acyl_CoA_acyltransferase"/>
</dbReference>
<dbReference type="InterPro" id="IPR009267">
    <property type="entry name" value="NTP_transf_6"/>
</dbReference>
<protein>
    <recommendedName>
        <fullName evidence="2">N-acetyltransferase domain-containing protein</fullName>
    </recommendedName>
</protein>
<keyword evidence="4" id="KW-1185">Reference proteome</keyword>
<reference evidence="3 4" key="1">
    <citation type="submission" date="2023-04" db="EMBL/GenBank/DDBJ databases">
        <title>Marinoamorphus aggregata gen. nov., sp. Nov., isolate from tissue of brittle star Ophioplocus japonicus.</title>
        <authorList>
            <person name="Kawano K."/>
            <person name="Sawayama S."/>
            <person name="Nakagawa S."/>
        </authorList>
    </citation>
    <scope>NUCLEOTIDE SEQUENCE [LARGE SCALE GENOMIC DNA]</scope>
    <source>
        <strain evidence="3 4">NKW23</strain>
    </source>
</reference>
<dbReference type="Pfam" id="PF06042">
    <property type="entry name" value="NTP_transf_6"/>
    <property type="match status" value="1"/>
</dbReference>
<dbReference type="PROSITE" id="PS51186">
    <property type="entry name" value="GNAT"/>
    <property type="match status" value="1"/>
</dbReference>
<gene>
    <name evidence="3" type="ORF">LNKW23_09270</name>
</gene>
<organism evidence="3 4">
    <name type="scientific">Paralimibaculum aggregatum</name>
    <dbReference type="NCBI Taxonomy" id="3036245"/>
    <lineage>
        <taxon>Bacteria</taxon>
        <taxon>Pseudomonadati</taxon>
        <taxon>Pseudomonadota</taxon>
        <taxon>Alphaproteobacteria</taxon>
        <taxon>Rhodobacterales</taxon>
        <taxon>Paracoccaceae</taxon>
        <taxon>Paralimibaculum</taxon>
    </lineage>
</organism>
<dbReference type="EMBL" id="BSYI01000005">
    <property type="protein sequence ID" value="GMG81714.1"/>
    <property type="molecule type" value="Genomic_DNA"/>
</dbReference>